<dbReference type="EMBL" id="QZWB01000001">
    <property type="protein sequence ID" value="RJT49347.1"/>
    <property type="molecule type" value="Genomic_DNA"/>
</dbReference>
<comment type="caution">
    <text evidence="1">The sequence shown here is derived from an EMBL/GenBank/DDBJ whole genome shotgun (WGS) entry which is preliminary data.</text>
</comment>
<evidence type="ECO:0000313" key="2">
    <source>
        <dbReference type="Proteomes" id="UP000270757"/>
    </source>
</evidence>
<dbReference type="GeneID" id="48947937"/>
<reference evidence="1 2" key="1">
    <citation type="submission" date="2018-09" db="EMBL/GenBank/DDBJ databases">
        <title>Draft genome sequences of Legionella taurinensis isolated from water samples.</title>
        <authorList>
            <person name="Chakeri A."/>
            <person name="Allerberger F."/>
            <person name="Kundi M."/>
            <person name="Ruppitsch W."/>
            <person name="Schmid D."/>
        </authorList>
    </citation>
    <scope>NUCLEOTIDE SEQUENCE [LARGE SCALE GENOMIC DNA]</scope>
    <source>
        <strain evidence="1 2">4570-18-6</strain>
    </source>
</reference>
<dbReference type="AlphaFoldDB" id="A0A3A5L7S7"/>
<dbReference type="Proteomes" id="UP000270757">
    <property type="component" value="Unassembled WGS sequence"/>
</dbReference>
<name>A0A3A5L7S7_9GAMM</name>
<accession>A0A3A5L7S7</accession>
<gene>
    <name evidence="1" type="ORF">D6J04_01470</name>
</gene>
<sequence>MPFSFITHQSAPLSEGQSINSPEFNPFLHGTTTQALVMMSKTKWMLMPPLDLLEQHGLAPLSGELSKGGLNHAQARGQPSFGRLGAPQHAYSLECITTDYANKGEVPSTDLASWDLHSVTDEAPQTLYCNINLLLIHAARYRQLGGDVNKIKSDKIISELNAAINLFYLYLILGKYLVPNPEVAEMAKKGGLYSMNNPIDRAIQTHFSAEKLIEQLITLNLNLEAVYTNPNQENLDHVVRLLSIPHPSGPSTSLSLVCRPDLKKEENEDEKEKGNELTAQQVNKYLVSNQGTWSVSYLIWFYLTGHYHPAQFLQHENLLLGHIQLLRERGATLKKLLTESLAPLQFNEEEQALFKQPFPIILVAANDEKMTPFSDHFHEYRASKPLCLGADITMVATDTPIHQAQLQHYFAQENLAIEVILFSQLHDIRRQLPGYADQQKPKNVQKTAVDVAPAPVTAKKSDHYTVALQGMVNKINRHAFQCHGGGIKIKEKVYAKSAYVIEAFLASFLTGDNLHLSFQIYEQCMATIRDELEHKRVTTWGFFGIGRRDQTTVDLYKDLYNEAVEALTA</sequence>
<protein>
    <submittedName>
        <fullName evidence="1">Uncharacterized protein</fullName>
    </submittedName>
</protein>
<proteinExistence type="predicted"/>
<organism evidence="1 2">
    <name type="scientific">Legionella taurinensis</name>
    <dbReference type="NCBI Taxonomy" id="70611"/>
    <lineage>
        <taxon>Bacteria</taxon>
        <taxon>Pseudomonadati</taxon>
        <taxon>Pseudomonadota</taxon>
        <taxon>Gammaproteobacteria</taxon>
        <taxon>Legionellales</taxon>
        <taxon>Legionellaceae</taxon>
        <taxon>Legionella</taxon>
    </lineage>
</organism>
<evidence type="ECO:0000313" key="1">
    <source>
        <dbReference type="EMBL" id="RJT49347.1"/>
    </source>
</evidence>
<dbReference type="RefSeq" id="WP_115300887.1">
    <property type="nucleotide sequence ID" value="NZ_CAAAIR010000001.1"/>
</dbReference>